<protein>
    <recommendedName>
        <fullName evidence="3">AbrB/MazE/SpoVT family DNA-binding domain-containing protein</fullName>
    </recommendedName>
</protein>
<proteinExistence type="predicted"/>
<sequence length="87" mass="9473">MDKVETRVFETGDGIAVHLPDDFASVASVLVSADRKGDRVTITAVKQRNPLDEKRKLAALMARLDEVGPVSPVETRASIEFPDRPGL</sequence>
<evidence type="ECO:0000313" key="1">
    <source>
        <dbReference type="EMBL" id="TPG46976.1"/>
    </source>
</evidence>
<reference evidence="1 2" key="1">
    <citation type="journal article" date="2019" name="Environ. Microbiol.">
        <title>Species interactions and distinct microbial communities in high Arctic permafrost affected cryosols are associated with the CH4 and CO2 gas fluxes.</title>
        <authorList>
            <person name="Altshuler I."/>
            <person name="Hamel J."/>
            <person name="Turney S."/>
            <person name="Magnuson E."/>
            <person name="Levesque R."/>
            <person name="Greer C."/>
            <person name="Whyte L.G."/>
        </authorList>
    </citation>
    <scope>NUCLEOTIDE SEQUENCE [LARGE SCALE GENOMIC DNA]</scope>
    <source>
        <strain evidence="1 2">E6.1</strain>
    </source>
</reference>
<gene>
    <name evidence="1" type="ORF">EAH76_22700</name>
</gene>
<dbReference type="RefSeq" id="WP_140852559.1">
    <property type="nucleotide sequence ID" value="NZ_RCZC01000012.1"/>
</dbReference>
<comment type="caution">
    <text evidence="1">The sequence shown here is derived from an EMBL/GenBank/DDBJ whole genome shotgun (WGS) entry which is preliminary data.</text>
</comment>
<evidence type="ECO:0008006" key="3">
    <source>
        <dbReference type="Google" id="ProtNLM"/>
    </source>
</evidence>
<dbReference type="Proteomes" id="UP000319931">
    <property type="component" value="Unassembled WGS sequence"/>
</dbReference>
<evidence type="ECO:0000313" key="2">
    <source>
        <dbReference type="Proteomes" id="UP000319931"/>
    </source>
</evidence>
<organism evidence="1 2">
    <name type="scientific">Sphingomonas glacialis</name>
    <dbReference type="NCBI Taxonomy" id="658225"/>
    <lineage>
        <taxon>Bacteria</taxon>
        <taxon>Pseudomonadati</taxon>
        <taxon>Pseudomonadota</taxon>
        <taxon>Alphaproteobacteria</taxon>
        <taxon>Sphingomonadales</taxon>
        <taxon>Sphingomonadaceae</taxon>
        <taxon>Sphingomonas</taxon>
    </lineage>
</organism>
<dbReference type="EMBL" id="RCZC01000012">
    <property type="protein sequence ID" value="TPG46976.1"/>
    <property type="molecule type" value="Genomic_DNA"/>
</dbReference>
<dbReference type="AlphaFoldDB" id="A0A502FC42"/>
<name>A0A502FC42_9SPHN</name>
<keyword evidence="2" id="KW-1185">Reference proteome</keyword>
<accession>A0A502FC42</accession>